<dbReference type="NCBIfam" id="TIGR02490">
    <property type="entry name" value="flgF"/>
    <property type="match status" value="1"/>
</dbReference>
<reference evidence="9" key="2">
    <citation type="submission" date="2010-04" db="EMBL/GenBank/DDBJ databases">
        <title>Genome sequence of Salinibacter ruber M8.</title>
        <authorList>
            <consortium name="Genoscope"/>
        </authorList>
    </citation>
    <scope>NUCLEOTIDE SEQUENCE [LARGE SCALE GENOMIC DNA]</scope>
    <source>
        <strain evidence="9">M8</strain>
    </source>
</reference>
<dbReference type="GO" id="GO:0071978">
    <property type="term" value="P:bacterial-type flagellum-dependent swarming motility"/>
    <property type="evidence" value="ECO:0007669"/>
    <property type="project" value="TreeGrafter"/>
</dbReference>
<proteinExistence type="inferred from homology"/>
<accession>D5HCN0</accession>
<dbReference type="NCBIfam" id="TIGR03506">
    <property type="entry name" value="FlgEFG_subfam"/>
    <property type="match status" value="2"/>
</dbReference>
<name>D5HCN0_SALRM</name>
<dbReference type="Pfam" id="PF00460">
    <property type="entry name" value="Flg_bb_rod"/>
    <property type="match status" value="1"/>
</dbReference>
<dbReference type="GO" id="GO:0030694">
    <property type="term" value="C:bacterial-type flagellum basal body, rod"/>
    <property type="evidence" value="ECO:0007669"/>
    <property type="project" value="InterPro"/>
</dbReference>
<dbReference type="AlphaFoldDB" id="D5HCN0"/>
<dbReference type="HOGENOM" id="CLU_013687_0_0_10"/>
<gene>
    <name evidence="8" type="primary">flgG</name>
    <name evidence="8" type="ordered locus">SRM_02864</name>
</gene>
<dbReference type="InterPro" id="IPR012836">
    <property type="entry name" value="FlgF"/>
</dbReference>
<evidence type="ECO:0000313" key="9">
    <source>
        <dbReference type="Proteomes" id="UP000000933"/>
    </source>
</evidence>
<dbReference type="EMBL" id="FP565814">
    <property type="protein sequence ID" value="CBH25785.1"/>
    <property type="molecule type" value="Genomic_DNA"/>
</dbReference>
<protein>
    <submittedName>
        <fullName evidence="8">Flagellar basal-body rod protein</fullName>
    </submittedName>
</protein>
<dbReference type="InterPro" id="IPR037925">
    <property type="entry name" value="FlgE/F/G-like"/>
</dbReference>
<dbReference type="Pfam" id="PF22692">
    <property type="entry name" value="LlgE_F_G_D1"/>
    <property type="match status" value="1"/>
</dbReference>
<keyword evidence="3 4" id="KW-0975">Bacterial flagellum</keyword>
<feature type="domain" description="Flagellar basal-body/hook protein C-terminal" evidence="6">
    <location>
        <begin position="212"/>
        <end position="255"/>
    </location>
</feature>
<evidence type="ECO:0000259" key="7">
    <source>
        <dbReference type="Pfam" id="PF22692"/>
    </source>
</evidence>
<feature type="domain" description="Flagellar hook protein FlgE/F/G-like D1" evidence="7">
    <location>
        <begin position="104"/>
        <end position="168"/>
    </location>
</feature>
<evidence type="ECO:0000256" key="3">
    <source>
        <dbReference type="ARBA" id="ARBA00023143"/>
    </source>
</evidence>
<keyword evidence="8" id="KW-0282">Flagellum</keyword>
<dbReference type="Proteomes" id="UP000000933">
    <property type="component" value="Chromosome"/>
</dbReference>
<dbReference type="InterPro" id="IPR020013">
    <property type="entry name" value="Flagellar_FlgE/F/G"/>
</dbReference>
<dbReference type="SUPFAM" id="SSF117143">
    <property type="entry name" value="Flagellar hook protein flgE"/>
    <property type="match status" value="1"/>
</dbReference>
<dbReference type="PANTHER" id="PTHR30435">
    <property type="entry name" value="FLAGELLAR PROTEIN"/>
    <property type="match status" value="1"/>
</dbReference>
<dbReference type="PATRIC" id="fig|761659.10.peg.3122"/>
<dbReference type="InterPro" id="IPR010930">
    <property type="entry name" value="Flg_bb/hook_C_dom"/>
</dbReference>
<dbReference type="KEGG" id="srm:SRM_02864"/>
<evidence type="ECO:0000256" key="2">
    <source>
        <dbReference type="ARBA" id="ARBA00009677"/>
    </source>
</evidence>
<evidence type="ECO:0000313" key="8">
    <source>
        <dbReference type="EMBL" id="CBH25785.1"/>
    </source>
</evidence>
<evidence type="ECO:0000256" key="4">
    <source>
        <dbReference type="RuleBase" id="RU362116"/>
    </source>
</evidence>
<dbReference type="Pfam" id="PF06429">
    <property type="entry name" value="Flg_bbr_C"/>
    <property type="match status" value="1"/>
</dbReference>
<dbReference type="PANTHER" id="PTHR30435:SF19">
    <property type="entry name" value="FLAGELLAR BASAL-BODY ROD PROTEIN FLGG"/>
    <property type="match status" value="1"/>
</dbReference>
<reference evidence="8 9" key="1">
    <citation type="journal article" date="2010" name="ISME J.">
        <title>Fine-scale evolution: genomic, phenotypic and ecological differentiation in two coexisting Salinibacter ruber strains.</title>
        <authorList>
            <person name="Pena A."/>
            <person name="Teeling H."/>
            <person name="Huerta-Cepas J."/>
            <person name="Santos F."/>
            <person name="Yarza P."/>
            <person name="Brito-Echeverria J."/>
            <person name="Lucio M."/>
            <person name="Schmitt-Kopplin P."/>
            <person name="Meseguer I."/>
            <person name="Schenowitz C."/>
            <person name="Dossat C."/>
            <person name="Barbe V."/>
            <person name="Dopazo J."/>
            <person name="Rossello-Mora R."/>
            <person name="Schuler M."/>
            <person name="Glockner F.O."/>
            <person name="Amann R."/>
            <person name="Gabaldon T."/>
            <person name="Anton J."/>
        </authorList>
    </citation>
    <scope>NUCLEOTIDE SEQUENCE [LARGE SCALE GENOMIC DNA]</scope>
    <source>
        <strain evidence="8 9">M8</strain>
    </source>
</reference>
<evidence type="ECO:0000259" key="6">
    <source>
        <dbReference type="Pfam" id="PF06429"/>
    </source>
</evidence>
<evidence type="ECO:0000256" key="1">
    <source>
        <dbReference type="ARBA" id="ARBA00004117"/>
    </source>
</evidence>
<comment type="subcellular location">
    <subcellularLocation>
        <location evidence="1 4">Bacterial flagellum basal body</location>
    </subcellularLocation>
</comment>
<sequence length="260" mass="27736">MKGLWGPTDHPVHRPPGPAMLPRFQNAAAAMSEMRLQQEQVANNLANASTTGYKKDRVFTEALNERLTKDGSPISDRRLEQANDLSGGSLKETGNPLDVALGDEGFFVTQPRGGGAERYTRAGHFVVGSQGTLRTPEGREVMGEGGPIQLPVEQGGDISISKSGRITAGQQRVGALRVATFENPEQLERTSGASFAAGDAQPQAAENPVVLQGKVETSNVDPVTELTNMIEIQRQFEAQQKTIQTTDGVLGRATQSLGGM</sequence>
<dbReference type="InterPro" id="IPR053967">
    <property type="entry name" value="LlgE_F_G-like_D1"/>
</dbReference>
<organism evidence="8 9">
    <name type="scientific">Salinibacter ruber (strain M8)</name>
    <dbReference type="NCBI Taxonomy" id="761659"/>
    <lineage>
        <taxon>Bacteria</taxon>
        <taxon>Pseudomonadati</taxon>
        <taxon>Rhodothermota</taxon>
        <taxon>Rhodothermia</taxon>
        <taxon>Rhodothermales</taxon>
        <taxon>Salinibacteraceae</taxon>
        <taxon>Salinibacter</taxon>
    </lineage>
</organism>
<keyword evidence="8" id="KW-0969">Cilium</keyword>
<evidence type="ECO:0000259" key="5">
    <source>
        <dbReference type="Pfam" id="PF00460"/>
    </source>
</evidence>
<feature type="domain" description="Flagellar basal body rod protein N-terminal" evidence="5">
    <location>
        <begin position="25"/>
        <end position="54"/>
    </location>
</feature>
<keyword evidence="8" id="KW-0966">Cell projection</keyword>
<dbReference type="InterPro" id="IPR001444">
    <property type="entry name" value="Flag_bb_rod_N"/>
</dbReference>
<comment type="similarity">
    <text evidence="2 4">Belongs to the flagella basal body rod proteins family.</text>
</comment>